<evidence type="ECO:0000313" key="2">
    <source>
        <dbReference type="Proteomes" id="UP001432222"/>
    </source>
</evidence>
<reference evidence="1" key="1">
    <citation type="submission" date="2022-10" db="EMBL/GenBank/DDBJ databases">
        <title>The complete genomes of actinobacterial strains from the NBC collection.</title>
        <authorList>
            <person name="Joergensen T.S."/>
            <person name="Alvarez Arevalo M."/>
            <person name="Sterndorff E.B."/>
            <person name="Faurdal D."/>
            <person name="Vuksanovic O."/>
            <person name="Mourched A.-S."/>
            <person name="Charusanti P."/>
            <person name="Shaw S."/>
            <person name="Blin K."/>
            <person name="Weber T."/>
        </authorList>
    </citation>
    <scope>NUCLEOTIDE SEQUENCE</scope>
    <source>
        <strain evidence="1">NBC_00222</strain>
    </source>
</reference>
<protein>
    <submittedName>
        <fullName evidence="1">Uncharacterized protein</fullName>
    </submittedName>
</protein>
<sequence length="124" mass="13945">MVPLSSQRHGPASWRCKGDPSLWKGEANTWIGPLVGLPELPFIAWPKMFHEDPEGLHWKTRVLVEWAAGRPFVWVDDELGPQDTEWIAANHPGPAATFRIHPGVGLRAEDFDTLREWARTESGA</sequence>
<evidence type="ECO:0000313" key="1">
    <source>
        <dbReference type="EMBL" id="WUQ83603.1"/>
    </source>
</evidence>
<dbReference type="EMBL" id="CP108110">
    <property type="protein sequence ID" value="WUQ83603.1"/>
    <property type="molecule type" value="Genomic_DNA"/>
</dbReference>
<name>A0ABZ1TXX5_9ACTN</name>
<accession>A0ABZ1TXX5</accession>
<organism evidence="1 2">
    <name type="scientific">Kitasatospora purpeofusca</name>
    <dbReference type="NCBI Taxonomy" id="67352"/>
    <lineage>
        <taxon>Bacteria</taxon>
        <taxon>Bacillati</taxon>
        <taxon>Actinomycetota</taxon>
        <taxon>Actinomycetes</taxon>
        <taxon>Kitasatosporales</taxon>
        <taxon>Streptomycetaceae</taxon>
        <taxon>Kitasatospora</taxon>
    </lineage>
</organism>
<proteinExistence type="predicted"/>
<dbReference type="RefSeq" id="WP_328954621.1">
    <property type="nucleotide sequence ID" value="NZ_CP108110.1"/>
</dbReference>
<dbReference type="Proteomes" id="UP001432222">
    <property type="component" value="Chromosome"/>
</dbReference>
<keyword evidence="2" id="KW-1185">Reference proteome</keyword>
<gene>
    <name evidence="1" type="ORF">OHA16_11880</name>
</gene>